<sequence>MKYLLLLLVLMAIVFISGVRKGRAGGATRDRRDDTAAAGAPGRTAAPPSSLMVACAECGTHLPQGEALPGRGGHFCCAEHRARHEARQGHG</sequence>
<evidence type="ECO:0000313" key="3">
    <source>
        <dbReference type="Proteomes" id="UP001238603"/>
    </source>
</evidence>
<gene>
    <name evidence="2" type="ORF">QRD43_12575</name>
</gene>
<comment type="caution">
    <text evidence="2">The sequence shown here is derived from an EMBL/GenBank/DDBJ whole genome shotgun (WGS) entry which is preliminary data.</text>
</comment>
<dbReference type="EMBL" id="JASVDS010000003">
    <property type="protein sequence ID" value="MDL5032740.1"/>
    <property type="molecule type" value="Genomic_DNA"/>
</dbReference>
<evidence type="ECO:0000256" key="1">
    <source>
        <dbReference type="SAM" id="MobiDB-lite"/>
    </source>
</evidence>
<name>A0ABT7LKP3_9BURK</name>
<protein>
    <submittedName>
        <fullName evidence="2">PP0621 family protein</fullName>
    </submittedName>
</protein>
<keyword evidence="3" id="KW-1185">Reference proteome</keyword>
<reference evidence="2 3" key="1">
    <citation type="submission" date="2023-06" db="EMBL/GenBank/DDBJ databases">
        <title>Pelomonas sp. APW6 16S ribosomal RNA gene genome sequencing and assembly.</title>
        <authorList>
            <person name="Woo H."/>
        </authorList>
    </citation>
    <scope>NUCLEOTIDE SEQUENCE [LARGE SCALE GENOMIC DNA]</scope>
    <source>
        <strain evidence="2 3">APW6</strain>
    </source>
</reference>
<dbReference type="InterPro" id="IPR049708">
    <property type="entry name" value="PP0621-like"/>
</dbReference>
<feature type="compositionally biased region" description="Low complexity" evidence="1">
    <location>
        <begin position="36"/>
        <end position="48"/>
    </location>
</feature>
<proteinExistence type="predicted"/>
<dbReference type="RefSeq" id="WP_285982817.1">
    <property type="nucleotide sequence ID" value="NZ_JASVDS010000003.1"/>
</dbReference>
<accession>A0ABT7LKP3</accession>
<dbReference type="Proteomes" id="UP001238603">
    <property type="component" value="Unassembled WGS sequence"/>
</dbReference>
<organism evidence="2 3">
    <name type="scientific">Roseateles subflavus</name>
    <dbReference type="NCBI Taxonomy" id="3053353"/>
    <lineage>
        <taxon>Bacteria</taxon>
        <taxon>Pseudomonadati</taxon>
        <taxon>Pseudomonadota</taxon>
        <taxon>Betaproteobacteria</taxon>
        <taxon>Burkholderiales</taxon>
        <taxon>Sphaerotilaceae</taxon>
        <taxon>Roseateles</taxon>
    </lineage>
</organism>
<dbReference type="NCBIfam" id="NF041023">
    <property type="entry name" value="PP0621_fam"/>
    <property type="match status" value="1"/>
</dbReference>
<evidence type="ECO:0000313" key="2">
    <source>
        <dbReference type="EMBL" id="MDL5032740.1"/>
    </source>
</evidence>
<feature type="region of interest" description="Disordered" evidence="1">
    <location>
        <begin position="21"/>
        <end position="48"/>
    </location>
</feature>